<dbReference type="InterPro" id="IPR042099">
    <property type="entry name" value="ANL_N_sf"/>
</dbReference>
<dbReference type="Proteomes" id="UP001165060">
    <property type="component" value="Unassembled WGS sequence"/>
</dbReference>
<organism evidence="2 3">
    <name type="scientific">Tetraparma gracilis</name>
    <dbReference type="NCBI Taxonomy" id="2962635"/>
    <lineage>
        <taxon>Eukaryota</taxon>
        <taxon>Sar</taxon>
        <taxon>Stramenopiles</taxon>
        <taxon>Ochrophyta</taxon>
        <taxon>Bolidophyceae</taxon>
        <taxon>Parmales</taxon>
        <taxon>Triparmaceae</taxon>
        <taxon>Tetraparma</taxon>
    </lineage>
</organism>
<reference evidence="2 3" key="1">
    <citation type="journal article" date="2023" name="Commun. Biol.">
        <title>Genome analysis of Parmales, the sister group of diatoms, reveals the evolutionary specialization of diatoms from phago-mixotrophs to photoautotrophs.</title>
        <authorList>
            <person name="Ban H."/>
            <person name="Sato S."/>
            <person name="Yoshikawa S."/>
            <person name="Yamada K."/>
            <person name="Nakamura Y."/>
            <person name="Ichinomiya M."/>
            <person name="Sato N."/>
            <person name="Blanc-Mathieu R."/>
            <person name="Endo H."/>
            <person name="Kuwata A."/>
            <person name="Ogata H."/>
        </authorList>
    </citation>
    <scope>NUCLEOTIDE SEQUENCE [LARGE SCALE GENOMIC DNA]</scope>
</reference>
<dbReference type="SUPFAM" id="SSF56801">
    <property type="entry name" value="Acetyl-CoA synthetase-like"/>
    <property type="match status" value="1"/>
</dbReference>
<dbReference type="PROSITE" id="PS00455">
    <property type="entry name" value="AMP_BINDING"/>
    <property type="match status" value="1"/>
</dbReference>
<accession>A0ABQ6NDP0</accession>
<protein>
    <recommendedName>
        <fullName evidence="1">AMP-dependent synthetase/ligase domain-containing protein</fullName>
    </recommendedName>
</protein>
<name>A0ABQ6NDP0_9STRA</name>
<keyword evidence="3" id="KW-1185">Reference proteome</keyword>
<proteinExistence type="predicted"/>
<sequence length="534" mass="56354">MHVSPLPSSALHSLPTSLDVSASPLSNSLFSLRASLRSLPAFWFSVPADMSNMPALVDDYHCDAPLELPFAALPPLLSRCALSLRALSPGEPGAGAPNVALFAENSALWLVADHGIQLAGAASAVRGADAPPDELRYIYENSDSSVAILQGPSLFSKLRDDASRLGLPAPLGLSGSRGDVEHVVLLHRGGLSDAELAELAASVPRVRLHVFSELLAAAAPDDASAVRAAEPLLPLLEPGTLATIVYTSGTTGRPKGVTLSHANLLHQLRHRLQPTRPYDEAEPRPGEVMLSLLPVWHITERTFEMWQLARGCAIVYSSIKTFKKDMARWKPQWLVLVPRVLEKVAGGVEAKFASGSAAQRGIVKLASRAGRARNAYKRIAGGLVVGERPGLARRLAARGKAALLKPAALAGDKLVWSKVRAGFGGRLKCIIAGGSATATALESFYDLAGIQIIGGYGLTECSPLLSFRRGDENLKAGVGKPCHDTQVKVVDPATGAEVGTGEVGLVKARGPQVMSGYYRNEAATKAAIDEEGCE</sequence>
<dbReference type="InterPro" id="IPR000873">
    <property type="entry name" value="AMP-dep_synth/lig_dom"/>
</dbReference>
<gene>
    <name evidence="2" type="ORF">TeGR_g12262</name>
</gene>
<dbReference type="InterPro" id="IPR020845">
    <property type="entry name" value="AMP-binding_CS"/>
</dbReference>
<feature type="domain" description="AMP-dependent synthetase/ligase" evidence="1">
    <location>
        <begin position="95"/>
        <end position="518"/>
    </location>
</feature>
<evidence type="ECO:0000313" key="3">
    <source>
        <dbReference type="Proteomes" id="UP001165060"/>
    </source>
</evidence>
<dbReference type="PANTHER" id="PTHR43813:SF1">
    <property type="entry name" value="ACYL-ACTIVATING ENZYME 16, CHLOROPLASTIC-RELATED"/>
    <property type="match status" value="1"/>
</dbReference>
<evidence type="ECO:0000259" key="1">
    <source>
        <dbReference type="Pfam" id="PF00501"/>
    </source>
</evidence>
<dbReference type="EMBL" id="BRYB01006436">
    <property type="protein sequence ID" value="GMI57630.1"/>
    <property type="molecule type" value="Genomic_DNA"/>
</dbReference>
<comment type="caution">
    <text evidence="2">The sequence shown here is derived from an EMBL/GenBank/DDBJ whole genome shotgun (WGS) entry which is preliminary data.</text>
</comment>
<dbReference type="Gene3D" id="3.40.50.12780">
    <property type="entry name" value="N-terminal domain of ligase-like"/>
    <property type="match status" value="1"/>
</dbReference>
<dbReference type="PANTHER" id="PTHR43813">
    <property type="entry name" value="ACYL-ACTIVATING ENZYME 16, CHLOROPLASTIC-RELATED"/>
    <property type="match status" value="1"/>
</dbReference>
<dbReference type="InterPro" id="IPR052987">
    <property type="entry name" value="Chloroplast_AMP-bd_Enzymes"/>
</dbReference>
<evidence type="ECO:0000313" key="2">
    <source>
        <dbReference type="EMBL" id="GMI57630.1"/>
    </source>
</evidence>
<dbReference type="Pfam" id="PF00501">
    <property type="entry name" value="AMP-binding"/>
    <property type="match status" value="1"/>
</dbReference>